<dbReference type="SUPFAM" id="SSF54814">
    <property type="entry name" value="Prokaryotic type KH domain (KH-domain type II)"/>
    <property type="match status" value="1"/>
</dbReference>
<keyword evidence="4 7" id="KW-0547">Nucleotide-binding</keyword>
<evidence type="ECO:0000256" key="2">
    <source>
        <dbReference type="ARBA" id="ARBA00020484"/>
    </source>
</evidence>
<dbReference type="FunFam" id="3.30.300.20:FF:000003">
    <property type="entry name" value="GTPase Era"/>
    <property type="match status" value="1"/>
</dbReference>
<feature type="domain" description="KH type-2" evidence="10">
    <location>
        <begin position="198"/>
        <end position="282"/>
    </location>
</feature>
<keyword evidence="3 7" id="KW-0690">Ribosome biogenesis</keyword>
<comment type="similarity">
    <text evidence="1 7 8 9">Belongs to the TRAFAC class TrmE-Era-EngA-EngB-Septin-like GTPase superfamily. Era GTPase family.</text>
</comment>
<evidence type="ECO:0000259" key="11">
    <source>
        <dbReference type="PROSITE" id="PS51713"/>
    </source>
</evidence>
<proteinExistence type="inferred from homology"/>
<dbReference type="NCBIfam" id="TIGR00436">
    <property type="entry name" value="era"/>
    <property type="match status" value="1"/>
</dbReference>
<evidence type="ECO:0000256" key="9">
    <source>
        <dbReference type="RuleBase" id="RU003761"/>
    </source>
</evidence>
<keyword evidence="13" id="KW-1185">Reference proteome</keyword>
<protein>
    <recommendedName>
        <fullName evidence="2 7">GTPase Era</fullName>
    </recommendedName>
</protein>
<organism evidence="12 13">
    <name type="scientific">Thiohalorhabdus denitrificans</name>
    <dbReference type="NCBI Taxonomy" id="381306"/>
    <lineage>
        <taxon>Bacteria</taxon>
        <taxon>Pseudomonadati</taxon>
        <taxon>Pseudomonadota</taxon>
        <taxon>Gammaproteobacteria</taxon>
        <taxon>Thiohalorhabdales</taxon>
        <taxon>Thiohalorhabdaceae</taxon>
        <taxon>Thiohalorhabdus</taxon>
    </lineage>
</organism>
<dbReference type="CDD" id="cd04163">
    <property type="entry name" value="Era"/>
    <property type="match status" value="1"/>
</dbReference>
<evidence type="ECO:0000256" key="1">
    <source>
        <dbReference type="ARBA" id="ARBA00007921"/>
    </source>
</evidence>
<dbReference type="InterPro" id="IPR009019">
    <property type="entry name" value="KH_sf_prok-type"/>
</dbReference>
<dbReference type="Gene3D" id="3.40.50.300">
    <property type="entry name" value="P-loop containing nucleotide triphosphate hydrolases"/>
    <property type="match status" value="1"/>
</dbReference>
<dbReference type="GO" id="GO:0003924">
    <property type="term" value="F:GTPase activity"/>
    <property type="evidence" value="ECO:0007669"/>
    <property type="project" value="UniProtKB-UniRule"/>
</dbReference>
<dbReference type="EMBL" id="FMUN01000007">
    <property type="protein sequence ID" value="SCY55449.1"/>
    <property type="molecule type" value="Genomic_DNA"/>
</dbReference>
<dbReference type="InterPro" id="IPR015946">
    <property type="entry name" value="KH_dom-like_a/b"/>
</dbReference>
<evidence type="ECO:0000256" key="7">
    <source>
        <dbReference type="HAMAP-Rule" id="MF_00367"/>
    </source>
</evidence>
<evidence type="ECO:0000256" key="3">
    <source>
        <dbReference type="ARBA" id="ARBA00022517"/>
    </source>
</evidence>
<dbReference type="NCBIfam" id="TIGR00231">
    <property type="entry name" value="small_GTP"/>
    <property type="match status" value="1"/>
</dbReference>
<dbReference type="InterPro" id="IPR005225">
    <property type="entry name" value="Small_GTP-bd"/>
</dbReference>
<feature type="region of interest" description="G5" evidence="8">
    <location>
        <begin position="154"/>
        <end position="156"/>
    </location>
</feature>
<feature type="binding site" evidence="7">
    <location>
        <begin position="16"/>
        <end position="23"/>
    </location>
    <ligand>
        <name>GTP</name>
        <dbReference type="ChEBI" id="CHEBI:37565"/>
    </ligand>
</feature>
<name>A0A0P9C9D3_9GAMM</name>
<accession>A0A0P9C9D3</accession>
<dbReference type="CDD" id="cd22534">
    <property type="entry name" value="KH-II_Era"/>
    <property type="match status" value="1"/>
</dbReference>
<dbReference type="RefSeq" id="WP_054964760.1">
    <property type="nucleotide sequence ID" value="NZ_FMUN01000007.1"/>
</dbReference>
<dbReference type="GO" id="GO:0005829">
    <property type="term" value="C:cytosol"/>
    <property type="evidence" value="ECO:0007669"/>
    <property type="project" value="TreeGrafter"/>
</dbReference>
<dbReference type="GO" id="GO:0043024">
    <property type="term" value="F:ribosomal small subunit binding"/>
    <property type="evidence" value="ECO:0007669"/>
    <property type="project" value="TreeGrafter"/>
</dbReference>
<dbReference type="GO" id="GO:0005525">
    <property type="term" value="F:GTP binding"/>
    <property type="evidence" value="ECO:0007669"/>
    <property type="project" value="UniProtKB-UniRule"/>
</dbReference>
<dbReference type="PANTHER" id="PTHR42698">
    <property type="entry name" value="GTPASE ERA"/>
    <property type="match status" value="1"/>
</dbReference>
<keyword evidence="7" id="KW-0472">Membrane</keyword>
<dbReference type="InterPro" id="IPR030388">
    <property type="entry name" value="G_ERA_dom"/>
</dbReference>
<evidence type="ECO:0000256" key="6">
    <source>
        <dbReference type="ARBA" id="ARBA00023134"/>
    </source>
</evidence>
<dbReference type="GO" id="GO:0005886">
    <property type="term" value="C:plasma membrane"/>
    <property type="evidence" value="ECO:0007669"/>
    <property type="project" value="UniProtKB-SubCell"/>
</dbReference>
<dbReference type="InterPro" id="IPR027417">
    <property type="entry name" value="P-loop_NTPase"/>
</dbReference>
<comment type="subunit">
    <text evidence="7">Monomer.</text>
</comment>
<evidence type="ECO:0000256" key="8">
    <source>
        <dbReference type="PROSITE-ProRule" id="PRU01050"/>
    </source>
</evidence>
<evidence type="ECO:0000259" key="10">
    <source>
        <dbReference type="PROSITE" id="PS50823"/>
    </source>
</evidence>
<dbReference type="PROSITE" id="PS50823">
    <property type="entry name" value="KH_TYPE_2"/>
    <property type="match status" value="1"/>
</dbReference>
<feature type="binding site" evidence="7">
    <location>
        <begin position="63"/>
        <end position="67"/>
    </location>
    <ligand>
        <name>GTP</name>
        <dbReference type="ChEBI" id="CHEBI:37565"/>
    </ligand>
</feature>
<dbReference type="FunFam" id="3.40.50.300:FF:000094">
    <property type="entry name" value="GTPase Era"/>
    <property type="match status" value="1"/>
</dbReference>
<dbReference type="Pfam" id="PF01926">
    <property type="entry name" value="MMR_HSR1"/>
    <property type="match status" value="1"/>
</dbReference>
<dbReference type="STRING" id="381306.AN478_01015"/>
<keyword evidence="7" id="KW-1003">Cell membrane</keyword>
<dbReference type="GO" id="GO:0070181">
    <property type="term" value="F:small ribosomal subunit rRNA binding"/>
    <property type="evidence" value="ECO:0007669"/>
    <property type="project" value="UniProtKB-UniRule"/>
</dbReference>
<reference evidence="13" key="1">
    <citation type="submission" date="2016-10" db="EMBL/GenBank/DDBJ databases">
        <authorList>
            <person name="Varghese N."/>
        </authorList>
    </citation>
    <scope>NUCLEOTIDE SEQUENCE [LARGE SCALE GENOMIC DNA]</scope>
    <source>
        <strain evidence="13">HL 19</strain>
    </source>
</reference>
<dbReference type="PRINTS" id="PR00326">
    <property type="entry name" value="GTP1OBG"/>
</dbReference>
<dbReference type="Pfam" id="PF07650">
    <property type="entry name" value="KH_2"/>
    <property type="match status" value="1"/>
</dbReference>
<evidence type="ECO:0000313" key="12">
    <source>
        <dbReference type="EMBL" id="SCY55449.1"/>
    </source>
</evidence>
<gene>
    <name evidence="7" type="primary">era</name>
    <name evidence="12" type="ORF">SAMN05661077_2466</name>
</gene>
<feature type="region of interest" description="G1" evidence="8">
    <location>
        <begin position="16"/>
        <end position="23"/>
    </location>
</feature>
<dbReference type="Proteomes" id="UP000183104">
    <property type="component" value="Unassembled WGS sequence"/>
</dbReference>
<dbReference type="PROSITE" id="PS51713">
    <property type="entry name" value="G_ERA"/>
    <property type="match status" value="1"/>
</dbReference>
<keyword evidence="7" id="KW-0963">Cytoplasm</keyword>
<comment type="subcellular location">
    <subcellularLocation>
        <location evidence="7">Cytoplasm</location>
    </subcellularLocation>
    <subcellularLocation>
        <location evidence="7">Cell membrane</location>
        <topology evidence="7">Peripheral membrane protein</topology>
    </subcellularLocation>
</comment>
<keyword evidence="7" id="KW-0699">rRNA-binding</keyword>
<dbReference type="SUPFAM" id="SSF52540">
    <property type="entry name" value="P-loop containing nucleoside triphosphate hydrolases"/>
    <property type="match status" value="1"/>
</dbReference>
<dbReference type="InterPro" id="IPR006073">
    <property type="entry name" value="GTP-bd"/>
</dbReference>
<sequence>MTEKAEFRSGMVALVGRPNVGKSTLMNAVLGEKVSIVSRRPQTTRHRLLGVHTTGDHQMVFVDTPGIHQSKKKINQYMVQAALSALEGVDAVVFVVEALKWTEGDAAILERLGEVGTPVIAVVNKVDRVSPREKLLPYLEELQGRFPFAALVPLSAEKGDNLDSLLGELEVRLPEGPPLFPEDQITDRSLRFLCAELIREQVFHQLGEEVPYATEVQVEHFQEEEGLVRINANILVEREGQKAIVLGRQGRRIKAIGTQARLAIEHLLEARVHLELFVRVREGWTGDDRALRELGYEG</sequence>
<dbReference type="InterPro" id="IPR004044">
    <property type="entry name" value="KH_dom_type_2"/>
</dbReference>
<comment type="function">
    <text evidence="7">An essential GTPase that binds both GDP and GTP, with rapid nucleotide exchange. Plays a role in 16S rRNA processing and 30S ribosomal subunit biogenesis and possibly also in cell cycle regulation and energy metabolism.</text>
</comment>
<feature type="binding site" evidence="7">
    <location>
        <begin position="124"/>
        <end position="127"/>
    </location>
    <ligand>
        <name>GTP</name>
        <dbReference type="ChEBI" id="CHEBI:37565"/>
    </ligand>
</feature>
<evidence type="ECO:0000256" key="4">
    <source>
        <dbReference type="ARBA" id="ARBA00022741"/>
    </source>
</evidence>
<dbReference type="InterPro" id="IPR005662">
    <property type="entry name" value="GTPase_Era-like"/>
</dbReference>
<dbReference type="PANTHER" id="PTHR42698:SF1">
    <property type="entry name" value="GTPASE ERA, MITOCHONDRIAL"/>
    <property type="match status" value="1"/>
</dbReference>
<feature type="region of interest" description="G4" evidence="8">
    <location>
        <begin position="124"/>
        <end position="127"/>
    </location>
</feature>
<evidence type="ECO:0000313" key="13">
    <source>
        <dbReference type="Proteomes" id="UP000183104"/>
    </source>
</evidence>
<keyword evidence="5 7" id="KW-0694">RNA-binding</keyword>
<keyword evidence="6 7" id="KW-0342">GTP-binding</keyword>
<feature type="region of interest" description="G2" evidence="8">
    <location>
        <begin position="42"/>
        <end position="46"/>
    </location>
</feature>
<dbReference type="AlphaFoldDB" id="A0A0P9C9D3"/>
<dbReference type="PATRIC" id="fig|381306.5.peg.2555"/>
<feature type="region of interest" description="G3" evidence="8">
    <location>
        <begin position="63"/>
        <end position="66"/>
    </location>
</feature>
<dbReference type="GO" id="GO:0000028">
    <property type="term" value="P:ribosomal small subunit assembly"/>
    <property type="evidence" value="ECO:0007669"/>
    <property type="project" value="TreeGrafter"/>
</dbReference>
<dbReference type="OrthoDB" id="9805918at2"/>
<evidence type="ECO:0000256" key="5">
    <source>
        <dbReference type="ARBA" id="ARBA00022884"/>
    </source>
</evidence>
<dbReference type="Gene3D" id="3.30.300.20">
    <property type="match status" value="1"/>
</dbReference>
<feature type="domain" description="Era-type G" evidence="11">
    <location>
        <begin position="8"/>
        <end position="175"/>
    </location>
</feature>
<dbReference type="NCBIfam" id="NF000908">
    <property type="entry name" value="PRK00089.1"/>
    <property type="match status" value="1"/>
</dbReference>
<dbReference type="HAMAP" id="MF_00367">
    <property type="entry name" value="GTPase_Era"/>
    <property type="match status" value="1"/>
</dbReference>